<dbReference type="SUPFAM" id="SSF48452">
    <property type="entry name" value="TPR-like"/>
    <property type="match status" value="1"/>
</dbReference>
<evidence type="ECO:0000313" key="2">
    <source>
        <dbReference type="Proteomes" id="UP000529946"/>
    </source>
</evidence>
<protein>
    <submittedName>
        <fullName evidence="1">Uncharacterized protein (DUF924 family)</fullName>
    </submittedName>
</protein>
<gene>
    <name evidence="1" type="ORF">GGR12_002265</name>
</gene>
<dbReference type="Gene3D" id="1.25.40.10">
    <property type="entry name" value="Tetratricopeptide repeat domain"/>
    <property type="match status" value="1"/>
</dbReference>
<dbReference type="RefSeq" id="WP_183204494.1">
    <property type="nucleotide sequence ID" value="NZ_BAAAER010000009.1"/>
</dbReference>
<reference evidence="1 2" key="1">
    <citation type="submission" date="2020-08" db="EMBL/GenBank/DDBJ databases">
        <title>Genomic Encyclopedia of Type Strains, Phase IV (KMG-IV): sequencing the most valuable type-strain genomes for metagenomic binning, comparative biology and taxonomic classification.</title>
        <authorList>
            <person name="Goeker M."/>
        </authorList>
    </citation>
    <scope>NUCLEOTIDE SEQUENCE [LARGE SCALE GENOMIC DNA]</scope>
    <source>
        <strain evidence="1 2">DSM 23960</strain>
    </source>
</reference>
<comment type="caution">
    <text evidence="1">The sequence shown here is derived from an EMBL/GenBank/DDBJ whole genome shotgun (WGS) entry which is preliminary data.</text>
</comment>
<dbReference type="AlphaFoldDB" id="A0A7W6JE10"/>
<dbReference type="Gene3D" id="1.20.58.320">
    <property type="entry name" value="TPR-like"/>
    <property type="match status" value="1"/>
</dbReference>
<dbReference type="Proteomes" id="UP000529946">
    <property type="component" value="Unassembled WGS sequence"/>
</dbReference>
<evidence type="ECO:0000313" key="1">
    <source>
        <dbReference type="EMBL" id="MBB4083399.1"/>
    </source>
</evidence>
<name>A0A7W6JE10_9CAUL</name>
<organism evidence="1 2">
    <name type="scientific">Brevundimonas lenta</name>
    <dbReference type="NCBI Taxonomy" id="424796"/>
    <lineage>
        <taxon>Bacteria</taxon>
        <taxon>Pseudomonadati</taxon>
        <taxon>Pseudomonadota</taxon>
        <taxon>Alphaproteobacteria</taxon>
        <taxon>Caulobacterales</taxon>
        <taxon>Caulobacteraceae</taxon>
        <taxon>Brevundimonas</taxon>
    </lineage>
</organism>
<accession>A0A7W6JE10</accession>
<proteinExistence type="predicted"/>
<dbReference type="InterPro" id="IPR011990">
    <property type="entry name" value="TPR-like_helical_dom_sf"/>
</dbReference>
<sequence>MSTDITPSAVVAFWKEAGADKWFAKDDAFDAAFRRRWEAAHMMAARRELDHWAETPEGSLALLILLDQFPRNVFRGTAHQFATDPLARHFAVMALDDGQDQLVENDLRRFFYLPLQHAEDMALQDRQVALFQAMERPADDRWAEHHHGIIARFGRFPHRNRALGRETTPDEQMFLDKDGWRG</sequence>
<dbReference type="InterPro" id="IPR010323">
    <property type="entry name" value="DUF924"/>
</dbReference>
<keyword evidence="2" id="KW-1185">Reference proteome</keyword>
<dbReference type="Pfam" id="PF06041">
    <property type="entry name" value="DUF924"/>
    <property type="match status" value="1"/>
</dbReference>
<dbReference type="EMBL" id="JACIDM010000002">
    <property type="protein sequence ID" value="MBB4083399.1"/>
    <property type="molecule type" value="Genomic_DNA"/>
</dbReference>